<keyword evidence="3" id="KW-1185">Reference proteome</keyword>
<organism evidence="2 3">
    <name type="scientific">Zophobas morio</name>
    <dbReference type="NCBI Taxonomy" id="2755281"/>
    <lineage>
        <taxon>Eukaryota</taxon>
        <taxon>Metazoa</taxon>
        <taxon>Ecdysozoa</taxon>
        <taxon>Arthropoda</taxon>
        <taxon>Hexapoda</taxon>
        <taxon>Insecta</taxon>
        <taxon>Pterygota</taxon>
        <taxon>Neoptera</taxon>
        <taxon>Endopterygota</taxon>
        <taxon>Coleoptera</taxon>
        <taxon>Polyphaga</taxon>
        <taxon>Cucujiformia</taxon>
        <taxon>Tenebrionidae</taxon>
        <taxon>Zophobas</taxon>
    </lineage>
</organism>
<dbReference type="Pfam" id="PF02958">
    <property type="entry name" value="EcKL"/>
    <property type="match status" value="2"/>
</dbReference>
<dbReference type="InterPro" id="IPR015897">
    <property type="entry name" value="CHK_kinase-like"/>
</dbReference>
<sequence>MSNLLTIEDCDIIVRKCLRTETAKTLDYSVVNLQKQNFLVEITTANKTLNFFAKSGHQSPTINHIVDEFNTTVPNFETKITPQLYFTKSDFFVFEDLSWQGFKNYNPESSFAPDHVKTVLKVLAKLHAGSFAYEEIKTKQTQKVYRLNQDYKLKSSSVDLQKPEVTKLISSLLGSSEVVKNLEDRQSSTIFRRALCHGNVTFDNVMFKDPTDCKLIDFESIAYAPPAVDVLQTIFFNCGEDQRQHYYHSFLAYYYDCLNVELNNYGVKIDDIVTIEEWQAQIHQFLPLIKLQCLQINQLVSPDELKEDLTSSLLSRQDCYAIIAKKLKTTIYHLLSFKVTHIDSISAFLGDYYRLQIKLRHQADINCFVKRVPKSTAAKNVVSDSNSFVKEAFVYNTLIPKFEQLGINMITDCLPPCYFHRPNDILVFEDMNALDYQVTSALDPHDFDTLCLIVKKVAKFHASAFVYEEKMSEELGHRYRLSDEFGEYFKESLVVDEEDHWGGRLMANGARGVLHATTLFPEFQTPENRDNLSKFFPEMMKLFYSTVSASDRFRNVLSHGDLWTSNILLKFDNDKAVDCSFVDYQLLRYCPPGHDFLSVVHLTTIRDIRLKHEDALKRVYYDELSRLVENFGYDVATILTYDDFLGGIDVMRPQMVLQAAIYSMFSMCTAEQISSLLKNDEESVHVFFEDRSEFLNKMVQLSPIYRSRVGDRIQDLYDYFQSMSK</sequence>
<proteinExistence type="predicted"/>
<dbReference type="InterPro" id="IPR004119">
    <property type="entry name" value="EcKL"/>
</dbReference>
<dbReference type="InterPro" id="IPR011009">
    <property type="entry name" value="Kinase-like_dom_sf"/>
</dbReference>
<feature type="domain" description="CHK kinase-like" evidence="1">
    <location>
        <begin position="92"/>
        <end position="264"/>
    </location>
</feature>
<dbReference type="AlphaFoldDB" id="A0AA38MER8"/>
<dbReference type="EMBL" id="JALNTZ010000004">
    <property type="protein sequence ID" value="KAJ3653633.1"/>
    <property type="molecule type" value="Genomic_DNA"/>
</dbReference>
<comment type="caution">
    <text evidence="2">The sequence shown here is derived from an EMBL/GenBank/DDBJ whole genome shotgun (WGS) entry which is preliminary data.</text>
</comment>
<evidence type="ECO:0000313" key="2">
    <source>
        <dbReference type="EMBL" id="KAJ3653633.1"/>
    </source>
</evidence>
<dbReference type="Proteomes" id="UP001168821">
    <property type="component" value="Unassembled WGS sequence"/>
</dbReference>
<feature type="domain" description="CHK kinase-like" evidence="1">
    <location>
        <begin position="426"/>
        <end position="630"/>
    </location>
</feature>
<protein>
    <recommendedName>
        <fullName evidence="1">CHK kinase-like domain-containing protein</fullName>
    </recommendedName>
</protein>
<dbReference type="PANTHER" id="PTHR11012:SF48">
    <property type="entry name" value="CHK KINASE-LIKE DOMAIN-CONTAINING PROTEIN-RELATED"/>
    <property type="match status" value="1"/>
</dbReference>
<evidence type="ECO:0000259" key="1">
    <source>
        <dbReference type="SMART" id="SM00587"/>
    </source>
</evidence>
<dbReference type="SUPFAM" id="SSF56112">
    <property type="entry name" value="Protein kinase-like (PK-like)"/>
    <property type="match status" value="2"/>
</dbReference>
<reference evidence="2" key="1">
    <citation type="journal article" date="2023" name="G3 (Bethesda)">
        <title>Whole genome assemblies of Zophobas morio and Tenebrio molitor.</title>
        <authorList>
            <person name="Kaur S."/>
            <person name="Stinson S.A."/>
            <person name="diCenzo G.C."/>
        </authorList>
    </citation>
    <scope>NUCLEOTIDE SEQUENCE</scope>
    <source>
        <strain evidence="2">QUZm001</strain>
    </source>
</reference>
<dbReference type="SMART" id="SM00587">
    <property type="entry name" value="CHK"/>
    <property type="match status" value="2"/>
</dbReference>
<dbReference type="Gene3D" id="3.90.1200.10">
    <property type="match status" value="2"/>
</dbReference>
<gene>
    <name evidence="2" type="ORF">Zmor_012873</name>
</gene>
<name>A0AA38MER8_9CUCU</name>
<evidence type="ECO:0000313" key="3">
    <source>
        <dbReference type="Proteomes" id="UP001168821"/>
    </source>
</evidence>
<accession>A0AA38MER8</accession>
<dbReference type="PANTHER" id="PTHR11012">
    <property type="entry name" value="PROTEIN KINASE-LIKE DOMAIN-CONTAINING"/>
    <property type="match status" value="1"/>
</dbReference>